<evidence type="ECO:0000313" key="3">
    <source>
        <dbReference type="Proteomes" id="UP000799118"/>
    </source>
</evidence>
<feature type="compositionally biased region" description="Low complexity" evidence="1">
    <location>
        <begin position="25"/>
        <end position="37"/>
    </location>
</feature>
<keyword evidence="3" id="KW-1185">Reference proteome</keyword>
<dbReference type="Proteomes" id="UP000799118">
    <property type="component" value="Unassembled WGS sequence"/>
</dbReference>
<gene>
    <name evidence="2" type="ORF">BT96DRAFT_1007954</name>
</gene>
<dbReference type="OrthoDB" id="2355984at2759"/>
<dbReference type="AlphaFoldDB" id="A0A6A4GG63"/>
<dbReference type="EMBL" id="ML770122">
    <property type="protein sequence ID" value="KAE9384556.1"/>
    <property type="molecule type" value="Genomic_DNA"/>
</dbReference>
<protein>
    <recommendedName>
        <fullName evidence="4">CCHC-type domain-containing protein</fullName>
    </recommendedName>
</protein>
<proteinExistence type="predicted"/>
<evidence type="ECO:0000256" key="1">
    <source>
        <dbReference type="SAM" id="MobiDB-lite"/>
    </source>
</evidence>
<accession>A0A6A4GG63</accession>
<organism evidence="2 3">
    <name type="scientific">Gymnopus androsaceus JB14</name>
    <dbReference type="NCBI Taxonomy" id="1447944"/>
    <lineage>
        <taxon>Eukaryota</taxon>
        <taxon>Fungi</taxon>
        <taxon>Dikarya</taxon>
        <taxon>Basidiomycota</taxon>
        <taxon>Agaricomycotina</taxon>
        <taxon>Agaricomycetes</taxon>
        <taxon>Agaricomycetidae</taxon>
        <taxon>Agaricales</taxon>
        <taxon>Marasmiineae</taxon>
        <taxon>Omphalotaceae</taxon>
        <taxon>Gymnopus</taxon>
    </lineage>
</organism>
<evidence type="ECO:0008006" key="4">
    <source>
        <dbReference type="Google" id="ProtNLM"/>
    </source>
</evidence>
<sequence length="305" mass="34624">MTHSEPVLLRRVSSQRNPSLLDRMSAAPKRSRSSSPEASEDESSSLYKKPKMDKSQFYFVQVDRDINETVRLIRSQPHLPNLPSSQWKNVLLNSYVEFDTILSKEFNADGEEDTIDGKENIVPCNSSRSKTSRRVIQFDRAARRYIGKQRGVLFDATWKFENFVRAAVRGPGYVNSKGESSASSEKLRRKETCRNWNHKRCHNDPCPRDHKCSKCGSREHPAADCTSPNRKLSEQRARKMVGSKFESLAPTLIATNNDDGQDNPVSPSLSHFLPRYFRGFASVPAPVALLNIPKSISSRWIKNPL</sequence>
<evidence type="ECO:0000313" key="2">
    <source>
        <dbReference type="EMBL" id="KAE9384556.1"/>
    </source>
</evidence>
<name>A0A6A4GG63_9AGAR</name>
<reference evidence="2" key="1">
    <citation type="journal article" date="2019" name="Environ. Microbiol.">
        <title>Fungal ecological strategies reflected in gene transcription - a case study of two litter decomposers.</title>
        <authorList>
            <person name="Barbi F."/>
            <person name="Kohler A."/>
            <person name="Barry K."/>
            <person name="Baskaran P."/>
            <person name="Daum C."/>
            <person name="Fauchery L."/>
            <person name="Ihrmark K."/>
            <person name="Kuo A."/>
            <person name="LaButti K."/>
            <person name="Lipzen A."/>
            <person name="Morin E."/>
            <person name="Grigoriev I.V."/>
            <person name="Henrissat B."/>
            <person name="Lindahl B."/>
            <person name="Martin F."/>
        </authorList>
    </citation>
    <scope>NUCLEOTIDE SEQUENCE</scope>
    <source>
        <strain evidence="2">JB14</strain>
    </source>
</reference>
<feature type="region of interest" description="Disordered" evidence="1">
    <location>
        <begin position="1"/>
        <end position="47"/>
    </location>
</feature>